<evidence type="ECO:0000259" key="1">
    <source>
        <dbReference type="Pfam" id="PF06985"/>
    </source>
</evidence>
<dbReference type="PANTHER" id="PTHR33112">
    <property type="entry name" value="DOMAIN PROTEIN, PUTATIVE-RELATED"/>
    <property type="match status" value="1"/>
</dbReference>
<accession>A0A6A5X439</accession>
<protein>
    <submittedName>
        <fullName evidence="2">HET-domain-containing protein</fullName>
    </submittedName>
</protein>
<dbReference type="OrthoDB" id="3486565at2759"/>
<keyword evidence="3" id="KW-1185">Reference proteome</keyword>
<dbReference type="Proteomes" id="UP000799779">
    <property type="component" value="Unassembled WGS sequence"/>
</dbReference>
<organism evidence="2 3">
    <name type="scientific">Amniculicola lignicola CBS 123094</name>
    <dbReference type="NCBI Taxonomy" id="1392246"/>
    <lineage>
        <taxon>Eukaryota</taxon>
        <taxon>Fungi</taxon>
        <taxon>Dikarya</taxon>
        <taxon>Ascomycota</taxon>
        <taxon>Pezizomycotina</taxon>
        <taxon>Dothideomycetes</taxon>
        <taxon>Pleosporomycetidae</taxon>
        <taxon>Pleosporales</taxon>
        <taxon>Amniculicolaceae</taxon>
        <taxon>Amniculicola</taxon>
    </lineage>
</organism>
<sequence>MKVVDGGILPEDSYRFQIVLDEECPLKVNYQTRSLEFFVEKPIHSPWPCLGQASVVTSGLSYASVATLAKDWLVKCETGHSQCKEKTTTVLPKRVLDVGTEDDKFVRLHHTSAGLDSYIALSYCWGYPNNNLTTTLPTIGERQAGIGWSLIPNTVCDAILLTRLLGFRYLWVDALCIIQDSFQDWEEEAAKMGAIYEGATLTLSATRAVSVDEGFIKPRDLTGHSVHEIPTEAPDGSMVSVFARVQFRHNEIIPSHLPPDPTNNPLVSRGWCFQERLLSRRTLHFLDKELIWECRCNYWCECRSGFHNLVNSASPFSQVLLDPSSHNLISVWQRLISEYSRRSFTKYSDTLPALAGILQKFEDMGAGTYCAGLWRENLVFQLLWVADLSGVDTKGDRNIGPSWSWTSTPFPISWPFEDSNNQIMEVEITHVDTVGSERIRLISSPQVRIRLRGKLVSAYLDLYEEIVYLYRCSSKQGINDAIEQASVEQYAQFHSDVPFTDDQPRSKKVSPEETVFCLLFYSRPQFNIQVSGFDSPPASEDGGTPNGTVWFGLVLRPSGEKSIYERVGIAEGELTSDEPGWFDEVDLEDAILV</sequence>
<dbReference type="PANTHER" id="PTHR33112:SF13">
    <property type="entry name" value="HETEROKARYON INCOMPATIBILITY DOMAIN-CONTAINING PROTEIN"/>
    <property type="match status" value="1"/>
</dbReference>
<name>A0A6A5X439_9PLEO</name>
<reference evidence="2" key="1">
    <citation type="journal article" date="2020" name="Stud. Mycol.">
        <title>101 Dothideomycetes genomes: a test case for predicting lifestyles and emergence of pathogens.</title>
        <authorList>
            <person name="Haridas S."/>
            <person name="Albert R."/>
            <person name="Binder M."/>
            <person name="Bloem J."/>
            <person name="Labutti K."/>
            <person name="Salamov A."/>
            <person name="Andreopoulos B."/>
            <person name="Baker S."/>
            <person name="Barry K."/>
            <person name="Bills G."/>
            <person name="Bluhm B."/>
            <person name="Cannon C."/>
            <person name="Castanera R."/>
            <person name="Culley D."/>
            <person name="Daum C."/>
            <person name="Ezra D."/>
            <person name="Gonzalez J."/>
            <person name="Henrissat B."/>
            <person name="Kuo A."/>
            <person name="Liang C."/>
            <person name="Lipzen A."/>
            <person name="Lutzoni F."/>
            <person name="Magnuson J."/>
            <person name="Mondo S."/>
            <person name="Nolan M."/>
            <person name="Ohm R."/>
            <person name="Pangilinan J."/>
            <person name="Park H.-J."/>
            <person name="Ramirez L."/>
            <person name="Alfaro M."/>
            <person name="Sun H."/>
            <person name="Tritt A."/>
            <person name="Yoshinaga Y."/>
            <person name="Zwiers L.-H."/>
            <person name="Turgeon B."/>
            <person name="Goodwin S."/>
            <person name="Spatafora J."/>
            <person name="Crous P."/>
            <person name="Grigoriev I."/>
        </authorList>
    </citation>
    <scope>NUCLEOTIDE SEQUENCE</scope>
    <source>
        <strain evidence="2">CBS 123094</strain>
    </source>
</reference>
<dbReference type="EMBL" id="ML977556">
    <property type="protein sequence ID" value="KAF2007660.1"/>
    <property type="molecule type" value="Genomic_DNA"/>
</dbReference>
<dbReference type="AlphaFoldDB" id="A0A6A5X439"/>
<evidence type="ECO:0000313" key="2">
    <source>
        <dbReference type="EMBL" id="KAF2007660.1"/>
    </source>
</evidence>
<dbReference type="InterPro" id="IPR010730">
    <property type="entry name" value="HET"/>
</dbReference>
<feature type="domain" description="Heterokaryon incompatibility" evidence="1">
    <location>
        <begin position="118"/>
        <end position="275"/>
    </location>
</feature>
<proteinExistence type="predicted"/>
<gene>
    <name evidence="2" type="ORF">P154DRAFT_394</name>
</gene>
<dbReference type="Pfam" id="PF06985">
    <property type="entry name" value="HET"/>
    <property type="match status" value="1"/>
</dbReference>
<evidence type="ECO:0000313" key="3">
    <source>
        <dbReference type="Proteomes" id="UP000799779"/>
    </source>
</evidence>